<dbReference type="GO" id="GO:0043022">
    <property type="term" value="F:ribosome binding"/>
    <property type="evidence" value="ECO:0007669"/>
    <property type="project" value="TreeGrafter"/>
</dbReference>
<dbReference type="Gene3D" id="3.40.50.300">
    <property type="entry name" value="P-loop containing nucleotide triphosphate hydrolases"/>
    <property type="match status" value="1"/>
</dbReference>
<dbReference type="GO" id="GO:0005525">
    <property type="term" value="F:GTP binding"/>
    <property type="evidence" value="ECO:0007669"/>
    <property type="project" value="UniProtKB-UniRule"/>
</dbReference>
<name>C0EAX6_9FIRM</name>
<comment type="function">
    <text evidence="6">GTPase that associates with the 50S ribosomal subunit and may have a role during protein synthesis or ribosome biogenesis.</text>
</comment>
<sequence length="439" mass="48939">MKFFPFRVIINWKHVQYDKQGEAMHENTMETTKAVLVSIDTGEFDAEQSLKELEELARTAEVEVAGTVTQRRDAPDSATCIGAGRLDEIKEFCEGNDVDLLIFDLELTATQTRNIERVTGVRAIDRTTLILDIFAQRARSREGQIQVELAQQRYRLPRLAGMGVELSRLGGGIGTRGPGETKLETDKRHIRRRIASLEQELSQLEKRREMMRTRRKKDNVTSVAIVGYTNAGKSTLLNALTDAGVLAENKLFATLDPTARALELPDGKSVLLIDTVGLISRLPHHLVEAFKSTLEEAANADLILHVCDVSNDEVESQVKVVHQLLGELGCGSIPVLTVLNKCDKIPFQPYLSEPDSVMISAKTGFGFDNLLHKIASSLEQTSRRMKLLIPYSDTGLIAKIRLEGKIFEERFTDEGTLVDALVDHKLFDLTAPYLIQEDV</sequence>
<evidence type="ECO:0000313" key="12">
    <source>
        <dbReference type="Proteomes" id="UP000003340"/>
    </source>
</evidence>
<dbReference type="PRINTS" id="PR00326">
    <property type="entry name" value="GTP1OBG"/>
</dbReference>
<dbReference type="EMBL" id="ACEC01000035">
    <property type="protein sequence ID" value="EEG31444.1"/>
    <property type="molecule type" value="Genomic_DNA"/>
</dbReference>
<dbReference type="STRING" id="537013.CLOSTMETH_00993"/>
<keyword evidence="12" id="KW-1185">Reference proteome</keyword>
<proteinExistence type="inferred from homology"/>
<reference evidence="11 12" key="1">
    <citation type="submission" date="2009-01" db="EMBL/GenBank/DDBJ databases">
        <authorList>
            <person name="Fulton L."/>
            <person name="Clifton S."/>
            <person name="Fulton B."/>
            <person name="Xu J."/>
            <person name="Minx P."/>
            <person name="Pepin K.H."/>
            <person name="Johnson M."/>
            <person name="Bhonagiri V."/>
            <person name="Nash W.E."/>
            <person name="Mardis E.R."/>
            <person name="Wilson R.K."/>
        </authorList>
    </citation>
    <scope>NUCLEOTIDE SEQUENCE [LARGE SCALE GENOMIC DNA]</scope>
    <source>
        <strain evidence="11 12">DSM 5476</strain>
    </source>
</reference>
<dbReference type="Proteomes" id="UP000003340">
    <property type="component" value="Unassembled WGS sequence"/>
</dbReference>
<dbReference type="AlphaFoldDB" id="C0EAX6"/>
<evidence type="ECO:0000256" key="4">
    <source>
        <dbReference type="ARBA" id="ARBA00022842"/>
    </source>
</evidence>
<dbReference type="Gene3D" id="6.10.250.2860">
    <property type="match status" value="1"/>
</dbReference>
<feature type="binding site" evidence="7">
    <location>
        <begin position="340"/>
        <end position="343"/>
    </location>
    <ligand>
        <name>GTP</name>
        <dbReference type="ChEBI" id="CHEBI:37565"/>
    </ligand>
</feature>
<dbReference type="InterPro" id="IPR042108">
    <property type="entry name" value="GTPase_HflX_N_sf"/>
</dbReference>
<feature type="coiled-coil region" evidence="9">
    <location>
        <begin position="180"/>
        <end position="214"/>
    </location>
</feature>
<accession>C0EAX6</accession>
<dbReference type="GO" id="GO:0003924">
    <property type="term" value="F:GTPase activity"/>
    <property type="evidence" value="ECO:0007669"/>
    <property type="project" value="UniProtKB-UniRule"/>
</dbReference>
<dbReference type="InterPro" id="IPR027417">
    <property type="entry name" value="P-loop_NTPase"/>
</dbReference>
<dbReference type="GO" id="GO:0046872">
    <property type="term" value="F:metal ion binding"/>
    <property type="evidence" value="ECO:0007669"/>
    <property type="project" value="UniProtKB-KW"/>
</dbReference>
<dbReference type="FunFam" id="3.40.50.11060:FF:000001">
    <property type="entry name" value="GTPase HflX"/>
    <property type="match status" value="1"/>
</dbReference>
<protein>
    <recommendedName>
        <fullName evidence="6">GTPase HflX</fullName>
    </recommendedName>
    <alternativeName>
        <fullName evidence="6">GTP-binding protein HflX</fullName>
    </alternativeName>
</protein>
<keyword evidence="9" id="KW-0175">Coiled coil</keyword>
<feature type="binding site" evidence="7">
    <location>
        <begin position="252"/>
        <end position="256"/>
    </location>
    <ligand>
        <name>GTP</name>
        <dbReference type="ChEBI" id="CHEBI:37565"/>
    </ligand>
</feature>
<evidence type="ECO:0000256" key="9">
    <source>
        <dbReference type="SAM" id="Coils"/>
    </source>
</evidence>
<dbReference type="CDD" id="cd01878">
    <property type="entry name" value="HflX"/>
    <property type="match status" value="1"/>
</dbReference>
<keyword evidence="2 8" id="KW-0479">Metal-binding</keyword>
<dbReference type="InterPro" id="IPR016496">
    <property type="entry name" value="GTPase_HflX"/>
</dbReference>
<dbReference type="PROSITE" id="PS51705">
    <property type="entry name" value="G_HFLX"/>
    <property type="match status" value="1"/>
</dbReference>
<evidence type="ECO:0000256" key="6">
    <source>
        <dbReference type="HAMAP-Rule" id="MF_00900"/>
    </source>
</evidence>
<dbReference type="InterPro" id="IPR006073">
    <property type="entry name" value="GTP-bd"/>
</dbReference>
<comment type="similarity">
    <text evidence="6">Belongs to the TRAFAC class OBG-HflX-like GTPase superfamily. HflX GTPase family.</text>
</comment>
<evidence type="ECO:0000259" key="10">
    <source>
        <dbReference type="PROSITE" id="PS51705"/>
    </source>
</evidence>
<keyword evidence="4 8" id="KW-0460">Magnesium</keyword>
<dbReference type="eggNOG" id="COG2262">
    <property type="taxonomic scope" value="Bacteria"/>
</dbReference>
<feature type="coiled-coil region" evidence="9">
    <location>
        <begin position="43"/>
        <end position="70"/>
    </location>
</feature>
<evidence type="ECO:0000256" key="7">
    <source>
        <dbReference type="PIRSR" id="PIRSR006809-1"/>
    </source>
</evidence>
<evidence type="ECO:0000256" key="3">
    <source>
        <dbReference type="ARBA" id="ARBA00022741"/>
    </source>
</evidence>
<feature type="binding site" evidence="7">
    <location>
        <begin position="274"/>
        <end position="277"/>
    </location>
    <ligand>
        <name>GTP</name>
        <dbReference type="ChEBI" id="CHEBI:37565"/>
    </ligand>
</feature>
<evidence type="ECO:0000313" key="11">
    <source>
        <dbReference type="EMBL" id="EEG31444.1"/>
    </source>
</evidence>
<evidence type="ECO:0000256" key="1">
    <source>
        <dbReference type="ARBA" id="ARBA00022490"/>
    </source>
</evidence>
<dbReference type="PIRSF" id="PIRSF006809">
    <property type="entry name" value="GTP-binding_hflX_prd"/>
    <property type="match status" value="1"/>
</dbReference>
<dbReference type="Pfam" id="PF16360">
    <property type="entry name" value="GTP-bdg_M"/>
    <property type="match status" value="1"/>
</dbReference>
<dbReference type="InterPro" id="IPR025121">
    <property type="entry name" value="GTPase_HflX_N"/>
</dbReference>
<evidence type="ECO:0000256" key="5">
    <source>
        <dbReference type="ARBA" id="ARBA00023134"/>
    </source>
</evidence>
<dbReference type="Gene3D" id="3.40.50.11060">
    <property type="entry name" value="GTPase HflX, N-terminal domain"/>
    <property type="match status" value="1"/>
</dbReference>
<gene>
    <name evidence="6 11" type="primary">hflX</name>
    <name evidence="11" type="ORF">CLOSTMETH_00993</name>
</gene>
<dbReference type="PANTHER" id="PTHR10229">
    <property type="entry name" value="GTP-BINDING PROTEIN HFLX"/>
    <property type="match status" value="1"/>
</dbReference>
<keyword evidence="3 6" id="KW-0547">Nucleotide-binding</keyword>
<keyword evidence="1 6" id="KW-0963">Cytoplasm</keyword>
<comment type="subunit">
    <text evidence="6">Monomer. Associates with the 50S ribosomal subunit.</text>
</comment>
<feature type="domain" description="Hflx-type G" evidence="10">
    <location>
        <begin position="221"/>
        <end position="382"/>
    </location>
</feature>
<feature type="binding site" evidence="8">
    <location>
        <position position="254"/>
    </location>
    <ligand>
        <name>Mg(2+)</name>
        <dbReference type="ChEBI" id="CHEBI:18420"/>
    </ligand>
</feature>
<dbReference type="PANTHER" id="PTHR10229:SF0">
    <property type="entry name" value="GTP-BINDING PROTEIN 6-RELATED"/>
    <property type="match status" value="1"/>
</dbReference>
<dbReference type="Pfam" id="PF01926">
    <property type="entry name" value="MMR_HSR1"/>
    <property type="match status" value="1"/>
</dbReference>
<comment type="caution">
    <text evidence="11">The sequence shown here is derived from an EMBL/GenBank/DDBJ whole genome shotgun (WGS) entry which is preliminary data.</text>
</comment>
<reference evidence="11 12" key="2">
    <citation type="submission" date="2009-02" db="EMBL/GenBank/DDBJ databases">
        <title>Draft genome sequence of Clostridium methylpentosum (DSM 5476).</title>
        <authorList>
            <person name="Sudarsanam P."/>
            <person name="Ley R."/>
            <person name="Guruge J."/>
            <person name="Turnbaugh P.J."/>
            <person name="Mahowald M."/>
            <person name="Liep D."/>
            <person name="Gordon J."/>
        </authorList>
    </citation>
    <scope>NUCLEOTIDE SEQUENCE [LARGE SCALE GENOMIC DNA]</scope>
    <source>
        <strain evidence="11 12">DSM 5476</strain>
    </source>
</reference>
<dbReference type="NCBIfam" id="TIGR03156">
    <property type="entry name" value="GTP_HflX"/>
    <property type="match status" value="1"/>
</dbReference>
<dbReference type="InterPro" id="IPR032305">
    <property type="entry name" value="GTP-bd_M"/>
</dbReference>
<feature type="binding site" evidence="7">
    <location>
        <begin position="360"/>
        <end position="362"/>
    </location>
    <ligand>
        <name>GTP</name>
        <dbReference type="ChEBI" id="CHEBI:37565"/>
    </ligand>
</feature>
<dbReference type="GO" id="GO:0005737">
    <property type="term" value="C:cytoplasm"/>
    <property type="evidence" value="ECO:0007669"/>
    <property type="project" value="UniProtKB-SubCell"/>
</dbReference>
<evidence type="ECO:0000256" key="2">
    <source>
        <dbReference type="ARBA" id="ARBA00022723"/>
    </source>
</evidence>
<dbReference type="InterPro" id="IPR030394">
    <property type="entry name" value="G_HFLX_dom"/>
</dbReference>
<dbReference type="HOGENOM" id="CLU_019597_1_0_9"/>
<feature type="binding site" evidence="7">
    <location>
        <begin position="227"/>
        <end position="234"/>
    </location>
    <ligand>
        <name>GTP</name>
        <dbReference type="ChEBI" id="CHEBI:37565"/>
    </ligand>
</feature>
<comment type="subcellular location">
    <subcellularLocation>
        <location evidence="6">Cytoplasm</location>
    </subcellularLocation>
    <text evidence="6">May associate with membranes.</text>
</comment>
<organism evidence="11 12">
    <name type="scientific">[Clostridium] methylpentosum DSM 5476</name>
    <dbReference type="NCBI Taxonomy" id="537013"/>
    <lineage>
        <taxon>Bacteria</taxon>
        <taxon>Bacillati</taxon>
        <taxon>Bacillota</taxon>
        <taxon>Clostridia</taxon>
        <taxon>Eubacteriales</taxon>
        <taxon>Oscillospiraceae</taxon>
        <taxon>Oscillospiraceae incertae sedis</taxon>
    </lineage>
</organism>
<evidence type="ECO:0000256" key="8">
    <source>
        <dbReference type="PIRSR" id="PIRSR006809-2"/>
    </source>
</evidence>
<dbReference type="SUPFAM" id="SSF52540">
    <property type="entry name" value="P-loop containing nucleoside triphosphate hydrolases"/>
    <property type="match status" value="1"/>
</dbReference>
<comment type="cofactor">
    <cofactor evidence="8">
        <name>Mg(2+)</name>
        <dbReference type="ChEBI" id="CHEBI:18420"/>
    </cofactor>
</comment>
<feature type="binding site" evidence="8">
    <location>
        <position position="234"/>
    </location>
    <ligand>
        <name>Mg(2+)</name>
        <dbReference type="ChEBI" id="CHEBI:18420"/>
    </ligand>
</feature>
<dbReference type="Pfam" id="PF13167">
    <property type="entry name" value="GTP-bdg_N"/>
    <property type="match status" value="1"/>
</dbReference>
<keyword evidence="5 6" id="KW-0342">GTP-binding</keyword>
<dbReference type="HAMAP" id="MF_00900">
    <property type="entry name" value="GTPase_HflX"/>
    <property type="match status" value="1"/>
</dbReference>